<dbReference type="AlphaFoldDB" id="A0A5J4L4C6"/>
<evidence type="ECO:0000256" key="5">
    <source>
        <dbReference type="ARBA" id="ARBA00023136"/>
    </source>
</evidence>
<dbReference type="Pfam" id="PF00173">
    <property type="entry name" value="Cyt-b5"/>
    <property type="match status" value="1"/>
</dbReference>
<dbReference type="GO" id="GO:0005886">
    <property type="term" value="C:plasma membrane"/>
    <property type="evidence" value="ECO:0007669"/>
    <property type="project" value="UniProtKB-SubCell"/>
</dbReference>
<comment type="subcellular location">
    <subcellularLocation>
        <location evidence="1">Cell membrane</location>
        <topology evidence="1">Multi-pass membrane protein</topology>
    </subcellularLocation>
</comment>
<keyword evidence="5 6" id="KW-0472">Membrane</keyword>
<proteinExistence type="predicted"/>
<dbReference type="InterPro" id="IPR008457">
    <property type="entry name" value="Cu-R_CopD_dom"/>
</dbReference>
<keyword evidence="4 6" id="KW-1133">Transmembrane helix</keyword>
<dbReference type="SUPFAM" id="SSF55856">
    <property type="entry name" value="Cytochrome b5-like heme/steroid binding domain"/>
    <property type="match status" value="1"/>
</dbReference>
<gene>
    <name evidence="8" type="ORF">A45J_1476</name>
</gene>
<sequence length="305" mass="34327">MNKWFFNINLFLIVLLIIPSISFATTEYARQTGMSCNQCHIDPMGGGSLTHVGKQFLDDIKIKGLYRPLTSTQRVVRFFIGYIHLITAIAWFGTILYVHILLKPAYAARGLPRGELFLGWLSIIILAITGTLLTISRIPTWKVLCTTRFGILLSIKIILFIIMTGTAAIVTFVIGPRLKRKIAATGIPTEKKEFTVQDLHGFDGKEGRPAYIAYKGKIYDVTNSKLWKDGSHVKKHLAGHDLTDVLKTAPHGEEKILSMPEVGILVETGIKETRPMPVKIFYIFAYTNLAFVFLITFIIALWRWG</sequence>
<feature type="transmembrane region" description="Helical" evidence="6">
    <location>
        <begin position="280"/>
        <end position="302"/>
    </location>
</feature>
<dbReference type="Gene3D" id="3.10.120.10">
    <property type="entry name" value="Cytochrome b5-like heme/steroid binding domain"/>
    <property type="match status" value="1"/>
</dbReference>
<feature type="domain" description="Cytochrome b5 heme-binding" evidence="7">
    <location>
        <begin position="194"/>
        <end position="266"/>
    </location>
</feature>
<dbReference type="GO" id="GO:0006825">
    <property type="term" value="P:copper ion transport"/>
    <property type="evidence" value="ECO:0007669"/>
    <property type="project" value="InterPro"/>
</dbReference>
<keyword evidence="3 6" id="KW-0812">Transmembrane</keyword>
<evidence type="ECO:0000259" key="7">
    <source>
        <dbReference type="SMART" id="SM01117"/>
    </source>
</evidence>
<dbReference type="PANTHER" id="PTHR34820:SF4">
    <property type="entry name" value="INNER MEMBRANE PROTEIN YEBZ"/>
    <property type="match status" value="1"/>
</dbReference>
<reference evidence="8" key="1">
    <citation type="submission" date="2019-10" db="EMBL/GenBank/DDBJ databases">
        <title>Metagenomic sequencing of thiosulfate-disproportionating enrichment culture.</title>
        <authorList>
            <person name="Umezawa K."/>
            <person name="Kojima H."/>
            <person name="Fukui M."/>
        </authorList>
    </citation>
    <scope>NUCLEOTIDE SEQUENCE</scope>
    <source>
        <strain evidence="8">45J</strain>
    </source>
</reference>
<dbReference type="InterPro" id="IPR036400">
    <property type="entry name" value="Cyt_B5-like_heme/steroid_sf"/>
</dbReference>
<feature type="transmembrane region" description="Helical" evidence="6">
    <location>
        <begin position="79"/>
        <end position="102"/>
    </location>
</feature>
<keyword evidence="2" id="KW-1003">Cell membrane</keyword>
<evidence type="ECO:0000256" key="1">
    <source>
        <dbReference type="ARBA" id="ARBA00004651"/>
    </source>
</evidence>
<dbReference type="InterPro" id="IPR001199">
    <property type="entry name" value="Cyt_B5-like_heme/steroid-bd"/>
</dbReference>
<organism evidence="8">
    <name type="scientific">hot springs metagenome</name>
    <dbReference type="NCBI Taxonomy" id="433727"/>
    <lineage>
        <taxon>unclassified sequences</taxon>
        <taxon>metagenomes</taxon>
        <taxon>ecological metagenomes</taxon>
    </lineage>
</organism>
<dbReference type="SMART" id="SM01117">
    <property type="entry name" value="Cyt-b5"/>
    <property type="match status" value="1"/>
</dbReference>
<evidence type="ECO:0000256" key="6">
    <source>
        <dbReference type="SAM" id="Phobius"/>
    </source>
</evidence>
<feature type="transmembrane region" description="Helical" evidence="6">
    <location>
        <begin position="150"/>
        <end position="174"/>
    </location>
</feature>
<feature type="transmembrane region" description="Helical" evidence="6">
    <location>
        <begin position="114"/>
        <end position="138"/>
    </location>
</feature>
<evidence type="ECO:0000256" key="4">
    <source>
        <dbReference type="ARBA" id="ARBA00022989"/>
    </source>
</evidence>
<name>A0A5J4L4C6_9ZZZZ</name>
<evidence type="ECO:0000256" key="3">
    <source>
        <dbReference type="ARBA" id="ARBA00022692"/>
    </source>
</evidence>
<evidence type="ECO:0000313" key="8">
    <source>
        <dbReference type="EMBL" id="GER93720.1"/>
    </source>
</evidence>
<evidence type="ECO:0000256" key="2">
    <source>
        <dbReference type="ARBA" id="ARBA00022475"/>
    </source>
</evidence>
<dbReference type="InterPro" id="IPR032694">
    <property type="entry name" value="CopC/D"/>
</dbReference>
<accession>A0A5J4L4C6</accession>
<dbReference type="EMBL" id="BLAB01000001">
    <property type="protein sequence ID" value="GER93720.1"/>
    <property type="molecule type" value="Genomic_DNA"/>
</dbReference>
<dbReference type="PANTHER" id="PTHR34820">
    <property type="entry name" value="INNER MEMBRANE PROTEIN YEBZ"/>
    <property type="match status" value="1"/>
</dbReference>
<dbReference type="Pfam" id="PF05425">
    <property type="entry name" value="CopD"/>
    <property type="match status" value="1"/>
</dbReference>
<comment type="caution">
    <text evidence="8">The sequence shown here is derived from an EMBL/GenBank/DDBJ whole genome shotgun (WGS) entry which is preliminary data.</text>
</comment>
<protein>
    <submittedName>
        <fullName evidence="8">Cytochrome b5</fullName>
    </submittedName>
</protein>